<gene>
    <name evidence="8" type="ORF">D7223_23435</name>
</gene>
<evidence type="ECO:0000256" key="5">
    <source>
        <dbReference type="SAM" id="MobiDB-lite"/>
    </source>
</evidence>
<dbReference type="Proteomes" id="UP000281726">
    <property type="component" value="Unassembled WGS sequence"/>
</dbReference>
<dbReference type="InterPro" id="IPR044068">
    <property type="entry name" value="CB"/>
</dbReference>
<protein>
    <submittedName>
        <fullName evidence="8">Site-specific integrase</fullName>
    </submittedName>
</protein>
<evidence type="ECO:0000256" key="3">
    <source>
        <dbReference type="ARBA" id="ARBA00023172"/>
    </source>
</evidence>
<dbReference type="InterPro" id="IPR013762">
    <property type="entry name" value="Integrase-like_cat_sf"/>
</dbReference>
<dbReference type="EMBL" id="RBAK01000010">
    <property type="protein sequence ID" value="RKN42094.1"/>
    <property type="molecule type" value="Genomic_DNA"/>
</dbReference>
<evidence type="ECO:0000256" key="2">
    <source>
        <dbReference type="ARBA" id="ARBA00023125"/>
    </source>
</evidence>
<dbReference type="Pfam" id="PF14659">
    <property type="entry name" value="Phage_int_SAM_3"/>
    <property type="match status" value="1"/>
</dbReference>
<dbReference type="GO" id="GO:0003677">
    <property type="term" value="F:DNA binding"/>
    <property type="evidence" value="ECO:0007669"/>
    <property type="project" value="UniProtKB-UniRule"/>
</dbReference>
<dbReference type="OrthoDB" id="9805859at2"/>
<dbReference type="PROSITE" id="PS51900">
    <property type="entry name" value="CB"/>
    <property type="match status" value="1"/>
</dbReference>
<keyword evidence="3" id="KW-0233">DNA recombination</keyword>
<evidence type="ECO:0000256" key="1">
    <source>
        <dbReference type="ARBA" id="ARBA00022908"/>
    </source>
</evidence>
<evidence type="ECO:0000313" key="8">
    <source>
        <dbReference type="EMBL" id="RKN42094.1"/>
    </source>
</evidence>
<dbReference type="InterPro" id="IPR050090">
    <property type="entry name" value="Tyrosine_recombinase_XerCD"/>
</dbReference>
<feature type="region of interest" description="Disordered" evidence="5">
    <location>
        <begin position="489"/>
        <end position="530"/>
    </location>
</feature>
<evidence type="ECO:0000256" key="4">
    <source>
        <dbReference type="PROSITE-ProRule" id="PRU01248"/>
    </source>
</evidence>
<dbReference type="Gene3D" id="1.10.443.10">
    <property type="entry name" value="Intergrase catalytic core"/>
    <property type="match status" value="1"/>
</dbReference>
<dbReference type="CDD" id="cd01189">
    <property type="entry name" value="INT_ICEBs1_C_like"/>
    <property type="match status" value="1"/>
</dbReference>
<dbReference type="InterPro" id="IPR002104">
    <property type="entry name" value="Integrase_catalytic"/>
</dbReference>
<dbReference type="PROSITE" id="PS51898">
    <property type="entry name" value="TYR_RECOMBINASE"/>
    <property type="match status" value="1"/>
</dbReference>
<dbReference type="Pfam" id="PF00589">
    <property type="entry name" value="Phage_integrase"/>
    <property type="match status" value="1"/>
</dbReference>
<keyword evidence="2 4" id="KW-0238">DNA-binding</keyword>
<evidence type="ECO:0000313" key="9">
    <source>
        <dbReference type="Proteomes" id="UP000281726"/>
    </source>
</evidence>
<name>A0A3A9Z2I8_9ACTN</name>
<dbReference type="PANTHER" id="PTHR30349:SF91">
    <property type="entry name" value="INTA PROTEIN"/>
    <property type="match status" value="1"/>
</dbReference>
<feature type="domain" description="Tyr recombinase" evidence="6">
    <location>
        <begin position="286"/>
        <end position="483"/>
    </location>
</feature>
<proteinExistence type="predicted"/>
<dbReference type="AlphaFoldDB" id="A0A3A9Z2I8"/>
<feature type="compositionally biased region" description="Basic residues" evidence="5">
    <location>
        <begin position="516"/>
        <end position="530"/>
    </location>
</feature>
<dbReference type="InterPro" id="IPR010998">
    <property type="entry name" value="Integrase_recombinase_N"/>
</dbReference>
<dbReference type="InterPro" id="IPR004107">
    <property type="entry name" value="Integrase_SAM-like_N"/>
</dbReference>
<accession>A0A3A9Z2I8</accession>
<dbReference type="InterPro" id="IPR011010">
    <property type="entry name" value="DNA_brk_join_enz"/>
</dbReference>
<dbReference type="RefSeq" id="WP_120730586.1">
    <property type="nucleotide sequence ID" value="NZ_RBAK01000010.1"/>
</dbReference>
<comment type="caution">
    <text evidence="8">The sequence shown here is derived from an EMBL/GenBank/DDBJ whole genome shotgun (WGS) entry which is preliminary data.</text>
</comment>
<keyword evidence="9" id="KW-1185">Reference proteome</keyword>
<keyword evidence="1" id="KW-0229">DNA integration</keyword>
<evidence type="ECO:0000259" key="6">
    <source>
        <dbReference type="PROSITE" id="PS51898"/>
    </source>
</evidence>
<reference evidence="8 9" key="1">
    <citation type="journal article" date="2004" name="Syst. Appl. Microbiol.">
        <title>Cryptoendolithic actinomycetes from antarctic sandstone rock samples: Micromonospora endolithica sp. nov. and two isolates related to Micromonospora coerulea Jensen 1932.</title>
        <authorList>
            <person name="Hirsch P."/>
            <person name="Mevs U."/>
            <person name="Kroppenstedt R.M."/>
            <person name="Schumann P."/>
            <person name="Stackebrandt E."/>
        </authorList>
    </citation>
    <scope>NUCLEOTIDE SEQUENCE [LARGE SCALE GENOMIC DNA]</scope>
    <source>
        <strain evidence="8 9">JCM 12677</strain>
    </source>
</reference>
<organism evidence="8 9">
    <name type="scientific">Micromonospora endolithica</name>
    <dbReference type="NCBI Taxonomy" id="230091"/>
    <lineage>
        <taxon>Bacteria</taxon>
        <taxon>Bacillati</taxon>
        <taxon>Actinomycetota</taxon>
        <taxon>Actinomycetes</taxon>
        <taxon>Micromonosporales</taxon>
        <taxon>Micromonosporaceae</taxon>
        <taxon>Micromonospora</taxon>
    </lineage>
</organism>
<dbReference type="Gene3D" id="1.10.150.130">
    <property type="match status" value="1"/>
</dbReference>
<evidence type="ECO:0000259" key="7">
    <source>
        <dbReference type="PROSITE" id="PS51900"/>
    </source>
</evidence>
<dbReference type="GO" id="GO:0006310">
    <property type="term" value="P:DNA recombination"/>
    <property type="evidence" value="ECO:0007669"/>
    <property type="project" value="UniProtKB-KW"/>
</dbReference>
<feature type="region of interest" description="Disordered" evidence="5">
    <location>
        <begin position="37"/>
        <end position="59"/>
    </location>
</feature>
<sequence length="530" mass="59082">MRGSVFRRCACRDPETGKQYGQSCPRLNQRRHGTWGVRQELPPDAGGERRTFRRSGYTSATEAQADLDAVRALLALPEVDDEDGRQRMGDLLERVAANREPLPDLEETRRKFRSGQSLTARITVGEFLDTWLAGRKIRASTINRYGRDIRLHLKPRIGEVRLDRLRVSHLSEMFNAIVERNIEIEEANALRHATVEELKTLRGRERRRAARAALAGMPPFRRPVGPTTRRHIRATLRAALNDAITQELITFNPAAHVELDPVNRPKGLVWTDERVAQWRATGERPSPVMVWTTEQTAAFLDGIADDELYALFHLVALRGLRRGEACGLRPADVDLKGQALTVATQLVDINGEIEENAPKSDAGNRMVALDRGTVKVIKRHDKRQRTVREEAGAAWVESGRLFTRSNGEWIEPTWLSDYFDRLVKRSDLPPIRLHDLRHGAATIALKAGAEMKVVQEMLGHSSYALTADTYTAVLPELAMEAAEATARLISGRGTKRTTGLTSGSHGGKASKGAAKKDRKNGKKQQAKPAA</sequence>
<dbReference type="PANTHER" id="PTHR30349">
    <property type="entry name" value="PHAGE INTEGRASE-RELATED"/>
    <property type="match status" value="1"/>
</dbReference>
<feature type="domain" description="Core-binding (CB)" evidence="7">
    <location>
        <begin position="122"/>
        <end position="244"/>
    </location>
</feature>
<dbReference type="SUPFAM" id="SSF56349">
    <property type="entry name" value="DNA breaking-rejoining enzymes"/>
    <property type="match status" value="1"/>
</dbReference>
<dbReference type="GO" id="GO:0015074">
    <property type="term" value="P:DNA integration"/>
    <property type="evidence" value="ECO:0007669"/>
    <property type="project" value="UniProtKB-KW"/>
</dbReference>